<dbReference type="PATRIC" id="fig|69.6.peg.4808"/>
<dbReference type="OrthoDB" id="5953307at2"/>
<protein>
    <submittedName>
        <fullName evidence="1">Uncharacterized protein</fullName>
    </submittedName>
</protein>
<dbReference type="STRING" id="69.GLE_4877"/>
<evidence type="ECO:0000313" key="2">
    <source>
        <dbReference type="Proteomes" id="UP000061569"/>
    </source>
</evidence>
<dbReference type="AlphaFoldDB" id="A0A0S2DNV8"/>
<proteinExistence type="predicted"/>
<dbReference type="PIRSF" id="PIRSF034110">
    <property type="entry name" value="DUF1203"/>
    <property type="match status" value="1"/>
</dbReference>
<evidence type="ECO:0000313" key="1">
    <source>
        <dbReference type="EMBL" id="ALN60218.1"/>
    </source>
</evidence>
<dbReference type="Pfam" id="PF06718">
    <property type="entry name" value="DUF1203"/>
    <property type="match status" value="1"/>
</dbReference>
<gene>
    <name evidence="1" type="ORF">GLE_4877</name>
</gene>
<dbReference type="EMBL" id="CP013140">
    <property type="protein sequence ID" value="ALN60218.1"/>
    <property type="molecule type" value="Genomic_DNA"/>
</dbReference>
<reference evidence="1 2" key="1">
    <citation type="submission" date="2015-11" db="EMBL/GenBank/DDBJ databases">
        <title>Genome sequences of Lysobacter enzymogenes strain C3 and Lysobacter antibioticus ATCC 29479.</title>
        <authorList>
            <person name="Kobayashi D.Y."/>
        </authorList>
    </citation>
    <scope>NUCLEOTIDE SEQUENCE [LARGE SCALE GENOMIC DNA]</scope>
    <source>
        <strain evidence="1 2">C3</strain>
    </source>
</reference>
<dbReference type="Proteomes" id="UP000061569">
    <property type="component" value="Chromosome"/>
</dbReference>
<sequence>MHAYRIDGLAPHAFAPLFALDDDALRAHGMRRVVADSPTGYPCRVSLAEAAPGERLLLLTFEHHDCDGPYRASGPIFVREGAARAPTLRNRLPSILATRHLSLRAYDGDGWMLQARALEGRDAEAAVQELFEDPRVARIHAHNARYGCFLCTIAREPAQA</sequence>
<organism evidence="1 2">
    <name type="scientific">Lysobacter enzymogenes</name>
    <dbReference type="NCBI Taxonomy" id="69"/>
    <lineage>
        <taxon>Bacteria</taxon>
        <taxon>Pseudomonadati</taxon>
        <taxon>Pseudomonadota</taxon>
        <taxon>Gammaproteobacteria</taxon>
        <taxon>Lysobacterales</taxon>
        <taxon>Lysobacteraceae</taxon>
        <taxon>Lysobacter</taxon>
    </lineage>
</organism>
<name>A0A0S2DNV8_LYSEN</name>
<accession>A0A0S2DNV8</accession>
<dbReference type="KEGG" id="lez:GLE_4877"/>
<dbReference type="InterPro" id="IPR009593">
    <property type="entry name" value="DUF1203"/>
</dbReference>